<feature type="transmembrane region" description="Helical" evidence="1">
    <location>
        <begin position="12"/>
        <end position="37"/>
    </location>
</feature>
<protein>
    <recommendedName>
        <fullName evidence="4">Sodium/bile acid cotransporter 7</fullName>
    </recommendedName>
</protein>
<evidence type="ECO:0000256" key="1">
    <source>
        <dbReference type="SAM" id="Phobius"/>
    </source>
</evidence>
<dbReference type="Gene3D" id="1.20.1530.20">
    <property type="match status" value="1"/>
</dbReference>
<evidence type="ECO:0000313" key="2">
    <source>
        <dbReference type="EMBL" id="KAJ3254672.1"/>
    </source>
</evidence>
<reference evidence="2" key="1">
    <citation type="submission" date="2020-05" db="EMBL/GenBank/DDBJ databases">
        <title>Phylogenomic resolution of chytrid fungi.</title>
        <authorList>
            <person name="Stajich J.E."/>
            <person name="Amses K."/>
            <person name="Simmons R."/>
            <person name="Seto K."/>
            <person name="Myers J."/>
            <person name="Bonds A."/>
            <person name="Quandt C.A."/>
            <person name="Barry K."/>
            <person name="Liu P."/>
            <person name="Grigoriev I."/>
            <person name="Longcore J.E."/>
            <person name="James T.Y."/>
        </authorList>
    </citation>
    <scope>NUCLEOTIDE SEQUENCE</scope>
    <source>
        <strain evidence="2">PLAUS21</strain>
    </source>
</reference>
<keyword evidence="3" id="KW-1185">Reference proteome</keyword>
<accession>A0AAD5Y1R1</accession>
<dbReference type="Pfam" id="PF13593">
    <property type="entry name" value="SBF_like"/>
    <property type="match status" value="1"/>
</dbReference>
<organism evidence="2 3">
    <name type="scientific">Boothiomyces macroporosus</name>
    <dbReference type="NCBI Taxonomy" id="261099"/>
    <lineage>
        <taxon>Eukaryota</taxon>
        <taxon>Fungi</taxon>
        <taxon>Fungi incertae sedis</taxon>
        <taxon>Chytridiomycota</taxon>
        <taxon>Chytridiomycota incertae sedis</taxon>
        <taxon>Chytridiomycetes</taxon>
        <taxon>Rhizophydiales</taxon>
        <taxon>Terramycetaceae</taxon>
        <taxon>Boothiomyces</taxon>
    </lineage>
</organism>
<comment type="caution">
    <text evidence="2">The sequence shown here is derived from an EMBL/GenBank/DDBJ whole genome shotgun (WGS) entry which is preliminary data.</text>
</comment>
<dbReference type="GO" id="GO:0005886">
    <property type="term" value="C:plasma membrane"/>
    <property type="evidence" value="ECO:0007669"/>
    <property type="project" value="TreeGrafter"/>
</dbReference>
<dbReference type="EMBL" id="JADGKB010000080">
    <property type="protein sequence ID" value="KAJ3254672.1"/>
    <property type="molecule type" value="Genomic_DNA"/>
</dbReference>
<feature type="transmembrane region" description="Helical" evidence="1">
    <location>
        <begin position="112"/>
        <end position="140"/>
    </location>
</feature>
<keyword evidence="1" id="KW-0812">Transmembrane</keyword>
<sequence length="244" mass="26450">MTKTAGGNEAASLVNAVIGSILGVFVSPPLIIFLLGLDANGGSVDFASIFLNLLETVIIPVIVGQLIQHFFAKHVKIAQRYVNFAILNSSMLLVLVWSVFCDTFSEKDVFGSVSIVSLVLIFFIQVSQFSLYSFICFAVSRIPAFKFTPEDSIAIVMCGATKTVALGIPLINLIFVGNPALGILSIPLLVYHAEQLFVGTLLVTLFQNWLKKFKPDLEQNQSANTIVEVAQDSGSTEQLESSNK</sequence>
<dbReference type="AlphaFoldDB" id="A0AAD5Y1R1"/>
<evidence type="ECO:0008006" key="4">
    <source>
        <dbReference type="Google" id="ProtNLM"/>
    </source>
</evidence>
<name>A0AAD5Y1R1_9FUNG</name>
<feature type="transmembrane region" description="Helical" evidence="1">
    <location>
        <begin position="181"/>
        <end position="206"/>
    </location>
</feature>
<keyword evidence="1" id="KW-1133">Transmembrane helix</keyword>
<feature type="transmembrane region" description="Helical" evidence="1">
    <location>
        <begin position="49"/>
        <end position="72"/>
    </location>
</feature>
<evidence type="ECO:0000313" key="3">
    <source>
        <dbReference type="Proteomes" id="UP001210925"/>
    </source>
</evidence>
<proteinExistence type="predicted"/>
<dbReference type="InterPro" id="IPR016833">
    <property type="entry name" value="Put_Na-Bile_cotransptr"/>
</dbReference>
<dbReference type="Proteomes" id="UP001210925">
    <property type="component" value="Unassembled WGS sequence"/>
</dbReference>
<feature type="transmembrane region" description="Helical" evidence="1">
    <location>
        <begin position="152"/>
        <end position="175"/>
    </location>
</feature>
<feature type="transmembrane region" description="Helical" evidence="1">
    <location>
        <begin position="81"/>
        <end position="100"/>
    </location>
</feature>
<dbReference type="PANTHER" id="PTHR18640">
    <property type="entry name" value="SOLUTE CARRIER FAMILY 10 MEMBER 7"/>
    <property type="match status" value="1"/>
</dbReference>
<keyword evidence="1" id="KW-0472">Membrane</keyword>
<gene>
    <name evidence="2" type="ORF">HK103_007011</name>
</gene>
<dbReference type="InterPro" id="IPR038770">
    <property type="entry name" value="Na+/solute_symporter_sf"/>
</dbReference>
<dbReference type="PANTHER" id="PTHR18640:SF5">
    <property type="entry name" value="SODIUM_BILE ACID COTRANSPORTER 7"/>
    <property type="match status" value="1"/>
</dbReference>